<dbReference type="Proteomes" id="UP000789525">
    <property type="component" value="Unassembled WGS sequence"/>
</dbReference>
<dbReference type="EMBL" id="CAJVPT010021127">
    <property type="protein sequence ID" value="CAG8653250.1"/>
    <property type="molecule type" value="Genomic_DNA"/>
</dbReference>
<protein>
    <submittedName>
        <fullName evidence="1">3942_t:CDS:1</fullName>
    </submittedName>
</protein>
<proteinExistence type="predicted"/>
<evidence type="ECO:0000313" key="2">
    <source>
        <dbReference type="Proteomes" id="UP000789525"/>
    </source>
</evidence>
<gene>
    <name evidence="1" type="ORF">ACOLOM_LOCUS8323</name>
</gene>
<sequence length="219" mass="25141">MAPHESQREIDDAHVEQIQIQLSKDITDRDANPLRVIISRNLTEVEMQEMDSRMWDPPNDLELRVINSGGDLGIDTLEGHGLYTKWRVDHQEKSHPKDKSEEEQVDLDKIITASLEGMATVLHDLSQSHHSLSSSQYRGLQLTLGTRISLLSIIIFEYLTDLFKDKLDVLLEVCHPNNWTERGTTSGAHRLSIPCIIETNWKRIFFNTLRRNGPGHQTR</sequence>
<comment type="caution">
    <text evidence="1">The sequence shown here is derived from an EMBL/GenBank/DDBJ whole genome shotgun (WGS) entry which is preliminary data.</text>
</comment>
<organism evidence="1 2">
    <name type="scientific">Acaulospora colombiana</name>
    <dbReference type="NCBI Taxonomy" id="27376"/>
    <lineage>
        <taxon>Eukaryota</taxon>
        <taxon>Fungi</taxon>
        <taxon>Fungi incertae sedis</taxon>
        <taxon>Mucoromycota</taxon>
        <taxon>Glomeromycotina</taxon>
        <taxon>Glomeromycetes</taxon>
        <taxon>Diversisporales</taxon>
        <taxon>Acaulosporaceae</taxon>
        <taxon>Acaulospora</taxon>
    </lineage>
</organism>
<name>A0ACA9NG04_9GLOM</name>
<accession>A0ACA9NG04</accession>
<reference evidence="1" key="1">
    <citation type="submission" date="2021-06" db="EMBL/GenBank/DDBJ databases">
        <authorList>
            <person name="Kallberg Y."/>
            <person name="Tangrot J."/>
            <person name="Rosling A."/>
        </authorList>
    </citation>
    <scope>NUCLEOTIDE SEQUENCE</scope>
    <source>
        <strain evidence="1">CL356</strain>
    </source>
</reference>
<keyword evidence="2" id="KW-1185">Reference proteome</keyword>
<evidence type="ECO:0000313" key="1">
    <source>
        <dbReference type="EMBL" id="CAG8653250.1"/>
    </source>
</evidence>